<organism evidence="1 2">
    <name type="scientific">Acaulospora colombiana</name>
    <dbReference type="NCBI Taxonomy" id="27376"/>
    <lineage>
        <taxon>Eukaryota</taxon>
        <taxon>Fungi</taxon>
        <taxon>Fungi incertae sedis</taxon>
        <taxon>Mucoromycota</taxon>
        <taxon>Glomeromycotina</taxon>
        <taxon>Glomeromycetes</taxon>
        <taxon>Diversisporales</taxon>
        <taxon>Acaulosporaceae</taxon>
        <taxon>Acaulospora</taxon>
    </lineage>
</organism>
<dbReference type="Proteomes" id="UP000789525">
    <property type="component" value="Unassembled WGS sequence"/>
</dbReference>
<feature type="non-terminal residue" evidence="1">
    <location>
        <position position="1"/>
    </location>
</feature>
<comment type="caution">
    <text evidence="1">The sequence shown here is derived from an EMBL/GenBank/DDBJ whole genome shotgun (WGS) entry which is preliminary data.</text>
</comment>
<reference evidence="1" key="1">
    <citation type="submission" date="2021-06" db="EMBL/GenBank/DDBJ databases">
        <authorList>
            <person name="Kallberg Y."/>
            <person name="Tangrot J."/>
            <person name="Rosling A."/>
        </authorList>
    </citation>
    <scope>NUCLEOTIDE SEQUENCE</scope>
    <source>
        <strain evidence="1">CL356</strain>
    </source>
</reference>
<evidence type="ECO:0000313" key="2">
    <source>
        <dbReference type="Proteomes" id="UP000789525"/>
    </source>
</evidence>
<evidence type="ECO:0000313" key="1">
    <source>
        <dbReference type="EMBL" id="CAG8543741.1"/>
    </source>
</evidence>
<gene>
    <name evidence="1" type="ORF">ACOLOM_LOCUS4570</name>
</gene>
<protein>
    <submittedName>
        <fullName evidence="1">10368_t:CDS:1</fullName>
    </submittedName>
</protein>
<proteinExistence type="predicted"/>
<keyword evidence="2" id="KW-1185">Reference proteome</keyword>
<sequence length="214" mass="24785">PRLLDRIMDEFFVDANESPGNSNSRNINITRQANSRWPTYWSVLYSLDKAPNLDPPPNCITTVTYSDENLDAHYLQSHQSMSYYKRGTSQFHGSEPISNPNPKLQFLEKYAARMNAKFANRPGRGNDMSSNSHSNGRRNEWHLSDVRQKKTYRMLIMQNIRYGDTDLLRFYLENYGAPINGIVKFTPEEQVGLMQDRDLVDLLEKHGIHVVLTE</sequence>
<name>A0ACA9LPV3_9GLOM</name>
<dbReference type="EMBL" id="CAJVPT010007686">
    <property type="protein sequence ID" value="CAG8543741.1"/>
    <property type="molecule type" value="Genomic_DNA"/>
</dbReference>
<accession>A0ACA9LPV3</accession>